<dbReference type="STRING" id="1198449.ACAM_0097"/>
<dbReference type="KEGG" id="acj:ACAM_0097"/>
<evidence type="ECO:0000259" key="3">
    <source>
        <dbReference type="Pfam" id="PF13559"/>
    </source>
</evidence>
<reference evidence="4 5" key="1">
    <citation type="journal article" date="2013" name="Appl. Environ. Microbiol.">
        <title>Variation of the Virus-Related Elements within Syntenic Genomes of the Hyperthermophilic Archaeon Aeropyrum.</title>
        <authorList>
            <person name="Daifuku T."/>
            <person name="Yoshida T."/>
            <person name="Kitamura T."/>
            <person name="Kawaichi S."/>
            <person name="Inoue T."/>
            <person name="Nomura K."/>
            <person name="Yoshida Y."/>
            <person name="Kuno S."/>
            <person name="Sako Y."/>
        </authorList>
    </citation>
    <scope>NUCLEOTIDE SEQUENCE [LARGE SCALE GENOMIC DNA]</scope>
    <source>
        <strain evidence="4 5">SY1</strain>
    </source>
</reference>
<evidence type="ECO:0000313" key="5">
    <source>
        <dbReference type="Proteomes" id="UP000016887"/>
    </source>
</evidence>
<evidence type="ECO:0000313" key="4">
    <source>
        <dbReference type="EMBL" id="BAN89566.1"/>
    </source>
</evidence>
<keyword evidence="2" id="KW-0812">Transmembrane</keyword>
<gene>
    <name evidence="4" type="ORF">ACAM_0097</name>
</gene>
<keyword evidence="5" id="KW-1185">Reference proteome</keyword>
<keyword evidence="2" id="KW-1133">Transmembrane helix</keyword>
<evidence type="ECO:0000256" key="2">
    <source>
        <dbReference type="SAM" id="Phobius"/>
    </source>
</evidence>
<organism evidence="4 5">
    <name type="scientific">Aeropyrum camini SY1 = JCM 12091</name>
    <dbReference type="NCBI Taxonomy" id="1198449"/>
    <lineage>
        <taxon>Archaea</taxon>
        <taxon>Thermoproteota</taxon>
        <taxon>Thermoprotei</taxon>
        <taxon>Desulfurococcales</taxon>
        <taxon>Desulfurococcaceae</taxon>
        <taxon>Aeropyrum</taxon>
    </lineage>
</organism>
<feature type="region of interest" description="Disordered" evidence="1">
    <location>
        <begin position="242"/>
        <end position="264"/>
    </location>
</feature>
<dbReference type="EMBL" id="AP012489">
    <property type="protein sequence ID" value="BAN89566.1"/>
    <property type="molecule type" value="Genomic_DNA"/>
</dbReference>
<proteinExistence type="predicted"/>
<dbReference type="Pfam" id="PF13559">
    <property type="entry name" value="DUF4129"/>
    <property type="match status" value="1"/>
</dbReference>
<protein>
    <recommendedName>
        <fullName evidence="3">Protein-glutamine gamma-glutamyltransferase-like C-terminal domain-containing protein</fullName>
    </recommendedName>
</protein>
<dbReference type="eggNOG" id="arCOG02170">
    <property type="taxonomic scope" value="Archaea"/>
</dbReference>
<dbReference type="RefSeq" id="WP_022540846.1">
    <property type="nucleotide sequence ID" value="NC_022521.1"/>
</dbReference>
<dbReference type="GeneID" id="17109657"/>
<feature type="domain" description="Protein-glutamine gamma-glutamyltransferase-like C-terminal" evidence="3">
    <location>
        <begin position="409"/>
        <end position="478"/>
    </location>
</feature>
<dbReference type="InterPro" id="IPR025403">
    <property type="entry name" value="TgpA-like_C"/>
</dbReference>
<name>U3TAW5_9CREN</name>
<dbReference type="PATRIC" id="fig|1198449.6.peg.100"/>
<dbReference type="AlphaFoldDB" id="U3TAW5"/>
<sequence length="488" mass="51945">MGGRRFGAWFNASWPLILALIIMLSIIAPAAHAQKASPSIRHPPDLKDPISSLLDAGLIPTLTYEEYVVLSWQLSRVLSNLLAETLASQGSTIGNEDLGVAVAMLAASETLSRLPENYSPEAESVLDKAKNVVEGLEIFMLAYGLDEDKPYASTTIAVALSDAGGEPSFTLIGPASHVLLTLVNAVIIDDQTVVLFPVSSRVVLATPRGELPGSVNVGPGRPNIEDKIRDELLPDEVKQSYGRGIASPQAEVEPEDNERGGGGNSIIDISSLLRELASRLTNPEYPGAGGRGASIPHSGIADDSNTAAIVASPIGRLGITYEDFARIAEALRLNLPSASAGDGLEGGEVLVPVSPIERAGSSLGLVIAAVLVFGTIALAAAYAPDLRRAIVSRLVLSRGYSVEGAVESCFREALQVLKDMGLKREPWETPREFLARVEGSLEAEQVYAMRYITSLYERHRYGGWEPSTGELEECIRSVEALRSRGRGG</sequence>
<evidence type="ECO:0000256" key="1">
    <source>
        <dbReference type="SAM" id="MobiDB-lite"/>
    </source>
</evidence>
<feature type="transmembrane region" description="Helical" evidence="2">
    <location>
        <begin position="363"/>
        <end position="383"/>
    </location>
</feature>
<accession>U3TAW5</accession>
<dbReference type="Proteomes" id="UP000016887">
    <property type="component" value="Chromosome"/>
</dbReference>
<keyword evidence="2" id="KW-0472">Membrane</keyword>